<evidence type="ECO:0000313" key="1">
    <source>
        <dbReference type="EMBL" id="ORZ38300.1"/>
    </source>
</evidence>
<reference evidence="1 2" key="1">
    <citation type="submission" date="2016-07" db="EMBL/GenBank/DDBJ databases">
        <title>Pervasive Adenine N6-methylation of Active Genes in Fungi.</title>
        <authorList>
            <consortium name="DOE Joint Genome Institute"/>
            <person name="Mondo S.J."/>
            <person name="Dannebaum R.O."/>
            <person name="Kuo R.C."/>
            <person name="Labutti K."/>
            <person name="Haridas S."/>
            <person name="Kuo A."/>
            <person name="Salamov A."/>
            <person name="Ahrendt S.R."/>
            <person name="Lipzen A."/>
            <person name="Sullivan W."/>
            <person name="Andreopoulos W.B."/>
            <person name="Clum A."/>
            <person name="Lindquist E."/>
            <person name="Daum C."/>
            <person name="Ramamoorthy G.K."/>
            <person name="Gryganskyi A."/>
            <person name="Culley D."/>
            <person name="Magnuson J.K."/>
            <person name="James T.Y."/>
            <person name="O'Malley M.A."/>
            <person name="Stajich J.E."/>
            <person name="Spatafora J.W."/>
            <person name="Visel A."/>
            <person name="Grigoriev I.V."/>
        </authorList>
    </citation>
    <scope>NUCLEOTIDE SEQUENCE [LARGE SCALE GENOMIC DNA]</scope>
    <source>
        <strain evidence="1 2">PL171</strain>
    </source>
</reference>
<evidence type="ECO:0000313" key="2">
    <source>
        <dbReference type="Proteomes" id="UP000193411"/>
    </source>
</evidence>
<dbReference type="EMBL" id="MCFL01000009">
    <property type="protein sequence ID" value="ORZ38300.1"/>
    <property type="molecule type" value="Genomic_DNA"/>
</dbReference>
<protein>
    <submittedName>
        <fullName evidence="1">Uncharacterized protein</fullName>
    </submittedName>
</protein>
<comment type="caution">
    <text evidence="1">The sequence shown here is derived from an EMBL/GenBank/DDBJ whole genome shotgun (WGS) entry which is preliminary data.</text>
</comment>
<organism evidence="1 2">
    <name type="scientific">Catenaria anguillulae PL171</name>
    <dbReference type="NCBI Taxonomy" id="765915"/>
    <lineage>
        <taxon>Eukaryota</taxon>
        <taxon>Fungi</taxon>
        <taxon>Fungi incertae sedis</taxon>
        <taxon>Blastocladiomycota</taxon>
        <taxon>Blastocladiomycetes</taxon>
        <taxon>Blastocladiales</taxon>
        <taxon>Catenariaceae</taxon>
        <taxon>Catenaria</taxon>
    </lineage>
</organism>
<name>A0A1Y2HUN1_9FUNG</name>
<proteinExistence type="predicted"/>
<dbReference type="Proteomes" id="UP000193411">
    <property type="component" value="Unassembled WGS sequence"/>
</dbReference>
<gene>
    <name evidence="1" type="ORF">BCR44DRAFT_89525</name>
</gene>
<sequence>MLDLRRPTFARATQQLWTNVTSLTLGPPLFANVPSAKDIDSLALLTTYSCLFPNVTSLTLEPYHMSIYDCLVSLDVFVLRHPSVGKPLQELTIYCQSAEPGYCYMTGRPPIKDQTGKLLRYSRISNGKPTHGHLRKLVFVDKAEYPQTPALYHDPSGDLAWHSALECAACQDSAHDLSTALCHTHIAIVSGHQHGRRHKRLFPARAKLARVLRGQRLLRGHDDPASRRGVLVQVPTAYVTYLWLSSDQVIKLPYVVPQEDKARGKRKKAAAQQRKPVDMESEGVWCMGDVGQVFMSDVKVPGEFDLAPVEDGVIVRQLPKADLGPNPDAAQNRIPKFGERCKCGKQHMGAMSSAGAAGSAGGKKAKLMRARKAKWAAKAVAAVTGKQSGASDEAEKVLAWMDPGDGGVVCEECDAERERVNRGRFGRRVLRCAKVTDSRAVFGDGVWPLTVVGVCKHGPKDFAPEFKEIWSESRTSAVFHDDP</sequence>
<accession>A0A1Y2HUN1</accession>
<keyword evidence="2" id="KW-1185">Reference proteome</keyword>
<dbReference type="AlphaFoldDB" id="A0A1Y2HUN1"/>